<feature type="transmembrane region" description="Helical" evidence="1">
    <location>
        <begin position="32"/>
        <end position="54"/>
    </location>
</feature>
<name>A0A1F7WJK0_9BACT</name>
<keyword evidence="1" id="KW-1133">Transmembrane helix</keyword>
<dbReference type="AlphaFoldDB" id="A0A1F7WJK0"/>
<sequence>MGFMSVNILNGILLLIMLFIAYKMFEMAQKAAIYLIILAIVLLPFILLIISSFFTSGANLNNMVQ</sequence>
<keyword evidence="1" id="KW-0812">Transmembrane</keyword>
<dbReference type="EMBL" id="MGFH01000202">
    <property type="protein sequence ID" value="OGM02737.1"/>
    <property type="molecule type" value="Genomic_DNA"/>
</dbReference>
<comment type="caution">
    <text evidence="2">The sequence shown here is derived from an EMBL/GenBank/DDBJ whole genome shotgun (WGS) entry which is preliminary data.</text>
</comment>
<reference evidence="2 3" key="1">
    <citation type="journal article" date="2016" name="Nat. Commun.">
        <title>Thousands of microbial genomes shed light on interconnected biogeochemical processes in an aquifer system.</title>
        <authorList>
            <person name="Anantharaman K."/>
            <person name="Brown C.T."/>
            <person name="Hug L.A."/>
            <person name="Sharon I."/>
            <person name="Castelle C.J."/>
            <person name="Probst A.J."/>
            <person name="Thomas B.C."/>
            <person name="Singh A."/>
            <person name="Wilkins M.J."/>
            <person name="Karaoz U."/>
            <person name="Brodie E.L."/>
            <person name="Williams K.H."/>
            <person name="Hubbard S.S."/>
            <person name="Banfield J.F."/>
        </authorList>
    </citation>
    <scope>NUCLEOTIDE SEQUENCE [LARGE SCALE GENOMIC DNA]</scope>
</reference>
<dbReference type="STRING" id="1817813.A2008_06460"/>
<accession>A0A1F7WJK0</accession>
<protein>
    <submittedName>
        <fullName evidence="2">Uncharacterized protein</fullName>
    </submittedName>
</protein>
<proteinExistence type="predicted"/>
<evidence type="ECO:0000313" key="2">
    <source>
        <dbReference type="EMBL" id="OGM02737.1"/>
    </source>
</evidence>
<feature type="transmembrane region" description="Helical" evidence="1">
    <location>
        <begin position="6"/>
        <end position="25"/>
    </location>
</feature>
<keyword evidence="1" id="KW-0472">Membrane</keyword>
<organism evidence="2 3">
    <name type="scientific">Candidatus Wallbacteria bacterium GWC2_49_35</name>
    <dbReference type="NCBI Taxonomy" id="1817813"/>
    <lineage>
        <taxon>Bacteria</taxon>
        <taxon>Candidatus Walliibacteriota</taxon>
    </lineage>
</organism>
<evidence type="ECO:0000256" key="1">
    <source>
        <dbReference type="SAM" id="Phobius"/>
    </source>
</evidence>
<evidence type="ECO:0000313" key="3">
    <source>
        <dbReference type="Proteomes" id="UP000178735"/>
    </source>
</evidence>
<dbReference type="Proteomes" id="UP000178735">
    <property type="component" value="Unassembled WGS sequence"/>
</dbReference>
<gene>
    <name evidence="2" type="ORF">A2008_06460</name>
</gene>